<organism evidence="1 2">
    <name type="scientific">Paraflavitalea soli</name>
    <dbReference type="NCBI Taxonomy" id="2315862"/>
    <lineage>
        <taxon>Bacteria</taxon>
        <taxon>Pseudomonadati</taxon>
        <taxon>Bacteroidota</taxon>
        <taxon>Chitinophagia</taxon>
        <taxon>Chitinophagales</taxon>
        <taxon>Chitinophagaceae</taxon>
        <taxon>Paraflavitalea</taxon>
    </lineage>
</organism>
<sequence>MSKYILITIIGIYLSLAVCAQQPGRILSFGVGTDVKVTIDLPRVINKDRSTTIVFFALPNGNTTAQTMGKKLVAGDDWHYDIQHIRAQTRFVRKAWKKHQVVVAYLESTQKSWPQWKTLHSNYKELVQHITDTVISLIPARHKNVYLNGHSGGGRFIFSYLDGVDNIPSDIQRISFLDSNYGYDSSYTGKLITWLQHNKTACLNVFAYNDSVALYNGKPLVSATGGTWYRSHRMLEDLSSTFALKEVRNDSLIVYKSSDERIQFFLKINPDRKIFHTQQVELNGFIHSLFCGTRYDSRHYQYYTKRAYSKYIVQAPDL</sequence>
<dbReference type="RefSeq" id="WP_119051338.1">
    <property type="nucleotide sequence ID" value="NZ_CP032157.1"/>
</dbReference>
<dbReference type="AlphaFoldDB" id="A0A3B7MNV8"/>
<dbReference type="EMBL" id="CP032157">
    <property type="protein sequence ID" value="AXY75457.1"/>
    <property type="molecule type" value="Genomic_DNA"/>
</dbReference>
<name>A0A3B7MNV8_9BACT</name>
<protein>
    <recommendedName>
        <fullName evidence="3">Alpha/beta hydrolase</fullName>
    </recommendedName>
</protein>
<reference evidence="1 2" key="1">
    <citation type="submission" date="2018-09" db="EMBL/GenBank/DDBJ databases">
        <title>Genome sequencing of strain 6GH32-13.</title>
        <authorList>
            <person name="Weon H.-Y."/>
            <person name="Heo J."/>
            <person name="Kwon S.-W."/>
        </authorList>
    </citation>
    <scope>NUCLEOTIDE SEQUENCE [LARGE SCALE GENOMIC DNA]</scope>
    <source>
        <strain evidence="1 2">5GH32-13</strain>
    </source>
</reference>
<keyword evidence="2" id="KW-1185">Reference proteome</keyword>
<evidence type="ECO:0008006" key="3">
    <source>
        <dbReference type="Google" id="ProtNLM"/>
    </source>
</evidence>
<evidence type="ECO:0000313" key="2">
    <source>
        <dbReference type="Proteomes" id="UP000263900"/>
    </source>
</evidence>
<dbReference type="KEGG" id="pseg:D3H65_16365"/>
<dbReference type="OrthoDB" id="1034416at2"/>
<accession>A0A3B7MNV8</accession>
<gene>
    <name evidence="1" type="ORF">D3H65_16365</name>
</gene>
<evidence type="ECO:0000313" key="1">
    <source>
        <dbReference type="EMBL" id="AXY75457.1"/>
    </source>
</evidence>
<proteinExistence type="predicted"/>
<dbReference type="Proteomes" id="UP000263900">
    <property type="component" value="Chromosome"/>
</dbReference>